<accession>A0A9R0JW80</accession>
<evidence type="ECO:0000313" key="11">
    <source>
        <dbReference type="RefSeq" id="XP_021849339.1"/>
    </source>
</evidence>
<keyword evidence="4 6" id="KW-0256">Endoplasmic reticulum</keyword>
<evidence type="ECO:0000256" key="6">
    <source>
        <dbReference type="RuleBase" id="RU364101"/>
    </source>
</evidence>
<dbReference type="RefSeq" id="XP_021849339.1">
    <property type="nucleotide sequence ID" value="XM_021993647.1"/>
</dbReference>
<feature type="domain" description="Sec16 central conserved" evidence="9">
    <location>
        <begin position="605"/>
        <end position="728"/>
    </location>
</feature>
<reference evidence="10" key="1">
    <citation type="journal article" date="2021" name="Nat. Commun.">
        <title>Genomic analyses provide insights into spinach domestication and the genetic basis of agronomic traits.</title>
        <authorList>
            <person name="Cai X."/>
            <person name="Sun X."/>
            <person name="Xu C."/>
            <person name="Sun H."/>
            <person name="Wang X."/>
            <person name="Ge C."/>
            <person name="Zhang Z."/>
            <person name="Wang Q."/>
            <person name="Fei Z."/>
            <person name="Jiao C."/>
            <person name="Wang Q."/>
        </authorList>
    </citation>
    <scope>NUCLEOTIDE SEQUENCE [LARGE SCALE GENOMIC DNA]</scope>
    <source>
        <strain evidence="10">cv. Varoflay</strain>
    </source>
</reference>
<reference evidence="11 12" key="2">
    <citation type="submission" date="2025-04" db="UniProtKB">
        <authorList>
            <consortium name="RefSeq"/>
        </authorList>
    </citation>
    <scope>IDENTIFICATION</scope>
</reference>
<evidence type="ECO:0000259" key="9">
    <source>
        <dbReference type="Pfam" id="PF12932"/>
    </source>
</evidence>
<comment type="subcellular location">
    <subcellularLocation>
        <location evidence="1">Endoplasmic reticulum</location>
    </subcellularLocation>
    <subcellularLocation>
        <location evidence="6">Golgi apparatus membrane</location>
    </subcellularLocation>
</comment>
<feature type="compositionally biased region" description="Low complexity" evidence="7">
    <location>
        <begin position="1332"/>
        <end position="1363"/>
    </location>
</feature>
<evidence type="ECO:0000256" key="3">
    <source>
        <dbReference type="ARBA" id="ARBA00022448"/>
    </source>
</evidence>
<feature type="compositionally biased region" description="Low complexity" evidence="7">
    <location>
        <begin position="587"/>
        <end position="597"/>
    </location>
</feature>
<dbReference type="InterPro" id="IPR024340">
    <property type="entry name" value="Sec16_CCD"/>
</dbReference>
<dbReference type="Pfam" id="PF12932">
    <property type="entry name" value="Sec16"/>
    <property type="match status" value="1"/>
</dbReference>
<keyword evidence="6" id="KW-0472">Membrane</keyword>
<dbReference type="GO" id="GO:0007030">
    <property type="term" value="P:Golgi organization"/>
    <property type="evidence" value="ECO:0000318"/>
    <property type="project" value="GO_Central"/>
</dbReference>
<dbReference type="KEGG" id="soe:110789000"/>
<feature type="region of interest" description="Disordered" evidence="7">
    <location>
        <begin position="1067"/>
        <end position="1167"/>
    </location>
</feature>
<feature type="domain" description="Sec16 Sec23-binding" evidence="8">
    <location>
        <begin position="787"/>
        <end position="1070"/>
    </location>
</feature>
<feature type="region of interest" description="Disordered" evidence="7">
    <location>
        <begin position="578"/>
        <end position="604"/>
    </location>
</feature>
<dbReference type="PANTHER" id="PTHR13402">
    <property type="entry name" value="RGPR-RELATED"/>
    <property type="match status" value="1"/>
</dbReference>
<keyword evidence="6" id="KW-0333">Golgi apparatus</keyword>
<evidence type="ECO:0000313" key="10">
    <source>
        <dbReference type="Proteomes" id="UP000813463"/>
    </source>
</evidence>
<evidence type="ECO:0000256" key="1">
    <source>
        <dbReference type="ARBA" id="ARBA00004240"/>
    </source>
</evidence>
<dbReference type="OrthoDB" id="8918678at2759"/>
<feature type="region of interest" description="Disordered" evidence="7">
    <location>
        <begin position="1328"/>
        <end position="1430"/>
    </location>
</feature>
<dbReference type="Proteomes" id="UP000813463">
    <property type="component" value="Chromosome 2"/>
</dbReference>
<comment type="similarity">
    <text evidence="2 6">Belongs to the SEC16 family.</text>
</comment>
<feature type="compositionally biased region" description="Basic and acidic residues" evidence="7">
    <location>
        <begin position="1133"/>
        <end position="1143"/>
    </location>
</feature>
<evidence type="ECO:0000256" key="4">
    <source>
        <dbReference type="ARBA" id="ARBA00022824"/>
    </source>
</evidence>
<keyword evidence="10" id="KW-1185">Reference proteome</keyword>
<dbReference type="Gene3D" id="1.25.40.1030">
    <property type="match status" value="1"/>
</dbReference>
<dbReference type="GO" id="GO:0070973">
    <property type="term" value="P:protein localization to endoplasmic reticulum exit site"/>
    <property type="evidence" value="ECO:0000318"/>
    <property type="project" value="GO_Central"/>
</dbReference>
<dbReference type="RefSeq" id="XP_021849340.1">
    <property type="nucleotide sequence ID" value="XM_021993648.1"/>
</dbReference>
<keyword evidence="6" id="KW-0653">Protein transport</keyword>
<dbReference type="Pfam" id="PF12931">
    <property type="entry name" value="TPR_Sec16"/>
    <property type="match status" value="1"/>
</dbReference>
<sequence>MVSPPSPMEDQTDEDFFDKLVDDEVDGGVCEPSFLNNDEQAFANLSIEEVGITTTATAVDSLDNVDRVEGDCSVKGGDDDVVSSTVNGGKVEDFGGGGITQVSEVVHQESSDCGVVGKSEPDSKISDIGAKAGVGIKEVEWSLLSGVNQEVLYSDFFDQIGDNSDDPFGEVTGGFMVAPGSVDGVSSDPVICSTSYSVQNREDTQHASSMVAPDSLDGVSSNQVTCSSSYSLEQNGEDMQHASSMVASGTLDGVSSNHVSCSSSYGLGQTGEDMKHVLSTESEKEIQDQNSVQYWESLYPGWKYDPNSGQWYQVDGSVATVNLMENNNANVQSTYEGAVANPTSDVYHLQHTAQSARGTISEESTAGTSSYWNQAAYGNTEYPAHMVFDPQYPGWYYDTIALEWRSLESYTSSINQSTSLDQNKQLSYGSPSTVNYYPEQNVTYDQGEQVHNHSYQSDQSVHWRDSGKGPLNTVQPRRNEAFSSTENTQYGNEFIPNGAASYITDRRTEAAPHEKSFLNEQPRQVFDSSNGFNRFQGVGETGFQNFASAESDLQHNNHYNVFDQKFSAAGFSGTNFHNFTPQPPQNGKLSYSSSGGRSSDGRPPHALVSFGFGGKLIVMKDQSSLHPQPAYASQVSAEGVISVLNVMEVAMLKNDGSDVGIGGCDYFHTLCQQSFSGPLVSGNVGSKELNKWVDDRIANSNVTNADYKEGEALNMLLSLLKIACQYYGKLRSAFGTDHGSKENDCPESALAKLFSSAKRNGTQFSSVSQCLQNTPSEGQMQATAEEVQMLLVSGRKMEALQCAQNGHLWGPAIVIATLLGEQFYGETVKQMALHQLLAGSPLRTLCLLIAGHPAEVFSDSISSSIQNGVNAHSSGVVPGCMLEDWEENLAIISANRTKGDELVITHLGDCLWRERDEVTAAHTCYLVAESNIESYSESARLCLVGANHLKYPRTYASPQAIQRTELYEYAKVLGNSQSVLLPFQPYKLLYACMLAEVGKMSESLKYCQAVLKSLKTGRSPEVDAWRHMVSSLEERVKIHQQGGYATNFARAKLGKWFNFFDNTAQRVVGGLPPPTPSTSHSNGQHGEHDHQSRAPRVSSSQSTMTMSSLMTPASAEGSNRMSMHNRSMSEPNFGREPRKDESPKSSSSSPRDHTSLSGSPSRFGRFGSQIFQKTVGLVLRSRSERQAKLGETNKFYYDEKLKRWVEEGAGPQAEEMTLAPPPTSTAFMNGMQNHDNKEESVSTSGYANGQPEYKYTNYNGNSASELPPIPSVSNHFSARGRMGVRARYVDTFNKGGGTPTNSFQSPTPLIPAIKPVAGNPNFFIPTPIPGGQITDSTQTQSTQQNVVTDDGTTSSSGHNSLSSPQMFSPPSTIHRHPSMDKGMGSMINSNASLTPNSRRTLSWGGSLELSNHTGMGESRSPGAPDFRPST</sequence>
<dbReference type="CDD" id="cd09233">
    <property type="entry name" value="ACE1-Sec16-like"/>
    <property type="match status" value="1"/>
</dbReference>
<evidence type="ECO:0000259" key="8">
    <source>
        <dbReference type="Pfam" id="PF12931"/>
    </source>
</evidence>
<dbReference type="GO" id="GO:0015031">
    <property type="term" value="P:protein transport"/>
    <property type="evidence" value="ECO:0007669"/>
    <property type="project" value="UniProtKB-KW"/>
</dbReference>
<keyword evidence="3 6" id="KW-0813">Transport</keyword>
<dbReference type="InterPro" id="IPR024298">
    <property type="entry name" value="Sec16_Sec23-bd"/>
</dbReference>
<dbReference type="GO" id="GO:0012507">
    <property type="term" value="C:ER to Golgi transport vesicle membrane"/>
    <property type="evidence" value="ECO:0000318"/>
    <property type="project" value="GO_Central"/>
</dbReference>
<protein>
    <recommendedName>
        <fullName evidence="6">Protein transport protein sec16</fullName>
    </recommendedName>
</protein>
<feature type="compositionally biased region" description="Low complexity" evidence="7">
    <location>
        <begin position="1118"/>
        <end position="1129"/>
    </location>
</feature>
<dbReference type="GO" id="GO:0016192">
    <property type="term" value="P:vesicle-mediated transport"/>
    <property type="evidence" value="ECO:0007669"/>
    <property type="project" value="UniProtKB-KW"/>
</dbReference>
<evidence type="ECO:0000256" key="5">
    <source>
        <dbReference type="ARBA" id="ARBA00022892"/>
    </source>
</evidence>
<dbReference type="GO" id="GO:0070971">
    <property type="term" value="C:endoplasmic reticulum exit site"/>
    <property type="evidence" value="ECO:0000318"/>
    <property type="project" value="GO_Central"/>
</dbReference>
<dbReference type="GO" id="GO:0000139">
    <property type="term" value="C:Golgi membrane"/>
    <property type="evidence" value="ECO:0007669"/>
    <property type="project" value="UniProtKB-SubCell"/>
</dbReference>
<feature type="compositionally biased region" description="Polar residues" evidence="7">
    <location>
        <begin position="1386"/>
        <end position="1400"/>
    </location>
</feature>
<feature type="region of interest" description="Disordered" evidence="7">
    <location>
        <begin position="452"/>
        <end position="475"/>
    </location>
</feature>
<organism evidence="10 11">
    <name type="scientific">Spinacia oleracea</name>
    <name type="common">Spinach</name>
    <dbReference type="NCBI Taxonomy" id="3562"/>
    <lineage>
        <taxon>Eukaryota</taxon>
        <taxon>Viridiplantae</taxon>
        <taxon>Streptophyta</taxon>
        <taxon>Embryophyta</taxon>
        <taxon>Tracheophyta</taxon>
        <taxon>Spermatophyta</taxon>
        <taxon>Magnoliopsida</taxon>
        <taxon>eudicotyledons</taxon>
        <taxon>Gunneridae</taxon>
        <taxon>Pentapetalae</taxon>
        <taxon>Caryophyllales</taxon>
        <taxon>Chenopodiaceae</taxon>
        <taxon>Chenopodioideae</taxon>
        <taxon>Anserineae</taxon>
        <taxon>Spinacia</taxon>
    </lineage>
</organism>
<proteinExistence type="inferred from homology"/>
<evidence type="ECO:0000313" key="12">
    <source>
        <dbReference type="RefSeq" id="XP_021849340.1"/>
    </source>
</evidence>
<name>A0A9R0JW80_SPIOL</name>
<feature type="compositionally biased region" description="Low complexity" evidence="7">
    <location>
        <begin position="1144"/>
        <end position="1167"/>
    </location>
</feature>
<gene>
    <name evidence="11 12" type="primary">LOC110789000</name>
</gene>
<evidence type="ECO:0000256" key="2">
    <source>
        <dbReference type="ARBA" id="ARBA00005927"/>
    </source>
</evidence>
<evidence type="ECO:0000256" key="7">
    <source>
        <dbReference type="SAM" id="MobiDB-lite"/>
    </source>
</evidence>
<feature type="compositionally biased region" description="Low complexity" evidence="7">
    <location>
        <begin position="1098"/>
        <end position="1111"/>
    </location>
</feature>
<dbReference type="GeneID" id="110789000"/>
<keyword evidence="5 6" id="KW-0931">ER-Golgi transport</keyword>
<dbReference type="PANTHER" id="PTHR13402:SF6">
    <property type="entry name" value="SECRETORY 16, ISOFORM I"/>
    <property type="match status" value="1"/>
</dbReference>